<keyword evidence="2" id="KW-1133">Transmembrane helix</keyword>
<dbReference type="SUPFAM" id="SSF47616">
    <property type="entry name" value="GST C-terminal domain-like"/>
    <property type="match status" value="1"/>
</dbReference>
<keyword evidence="2" id="KW-0812">Transmembrane</keyword>
<feature type="region of interest" description="Disordered" evidence="1">
    <location>
        <begin position="406"/>
        <end position="429"/>
    </location>
</feature>
<evidence type="ECO:0000256" key="1">
    <source>
        <dbReference type="SAM" id="MobiDB-lite"/>
    </source>
</evidence>
<organism evidence="4 5">
    <name type="scientific">Neocallimastix californiae</name>
    <dbReference type="NCBI Taxonomy" id="1754190"/>
    <lineage>
        <taxon>Eukaryota</taxon>
        <taxon>Fungi</taxon>
        <taxon>Fungi incertae sedis</taxon>
        <taxon>Chytridiomycota</taxon>
        <taxon>Chytridiomycota incertae sedis</taxon>
        <taxon>Neocallimastigomycetes</taxon>
        <taxon>Neocallimastigales</taxon>
        <taxon>Neocallimastigaceae</taxon>
        <taxon>Neocallimastix</taxon>
    </lineage>
</organism>
<dbReference type="InterPro" id="IPR036282">
    <property type="entry name" value="Glutathione-S-Trfase_C_sf"/>
</dbReference>
<dbReference type="OrthoDB" id="9988732at2759"/>
<comment type="caution">
    <text evidence="4">The sequence shown here is derived from an EMBL/GenBank/DDBJ whole genome shotgun (WGS) entry which is preliminary data.</text>
</comment>
<accession>A0A1Y1Z729</accession>
<dbReference type="EMBL" id="MCOG01000442">
    <property type="protein sequence ID" value="ORY06053.1"/>
    <property type="molecule type" value="Genomic_DNA"/>
</dbReference>
<evidence type="ECO:0000259" key="3">
    <source>
        <dbReference type="Pfam" id="PF14497"/>
    </source>
</evidence>
<protein>
    <recommendedName>
        <fullName evidence="3">Glutathione S-transferase C-terminal domain-containing protein</fullName>
    </recommendedName>
</protein>
<dbReference type="CDD" id="cd00299">
    <property type="entry name" value="GST_C_family"/>
    <property type="match status" value="1"/>
</dbReference>
<dbReference type="InterPro" id="IPR004046">
    <property type="entry name" value="GST_C"/>
</dbReference>
<dbReference type="SUPFAM" id="SSF52833">
    <property type="entry name" value="Thioredoxin-like"/>
    <property type="match status" value="1"/>
</dbReference>
<gene>
    <name evidence="4" type="ORF">LY90DRAFT_678402</name>
</gene>
<reference evidence="4 5" key="1">
    <citation type="submission" date="2016-08" db="EMBL/GenBank/DDBJ databases">
        <title>A Parts List for Fungal Cellulosomes Revealed by Comparative Genomics.</title>
        <authorList>
            <consortium name="DOE Joint Genome Institute"/>
            <person name="Haitjema C.H."/>
            <person name="Gilmore S.P."/>
            <person name="Henske J.K."/>
            <person name="Solomon K.V."/>
            <person name="De Groot R."/>
            <person name="Kuo A."/>
            <person name="Mondo S.J."/>
            <person name="Salamov A.A."/>
            <person name="Labutti K."/>
            <person name="Zhao Z."/>
            <person name="Chiniquy J."/>
            <person name="Barry K."/>
            <person name="Brewer H.M."/>
            <person name="Purvine S.O."/>
            <person name="Wright A.T."/>
            <person name="Boxma B."/>
            <person name="Van Alen T."/>
            <person name="Hackstein J.H."/>
            <person name="Baker S.E."/>
            <person name="Grigoriev I.V."/>
            <person name="O'Malley M.A."/>
        </authorList>
    </citation>
    <scope>NUCLEOTIDE SEQUENCE [LARGE SCALE GENOMIC DNA]</scope>
    <source>
        <strain evidence="4 5">G1</strain>
    </source>
</reference>
<feature type="domain" description="Glutathione S-transferase C-terminal" evidence="3">
    <location>
        <begin position="199"/>
        <end position="238"/>
    </location>
</feature>
<dbReference type="AlphaFoldDB" id="A0A1Y1Z729"/>
<evidence type="ECO:0000313" key="5">
    <source>
        <dbReference type="Proteomes" id="UP000193920"/>
    </source>
</evidence>
<evidence type="ECO:0000256" key="2">
    <source>
        <dbReference type="SAM" id="Phobius"/>
    </source>
</evidence>
<sequence>MAINYDKWNNIEDYTSDENEDETPLSYIKNSDSGKSGKLLTIPWDTFCEKARWALDLYQTKYIEYGYPYPLHIWYIIDEYSEPPPTPQITDVPILEFNNQIYTDCSKIFIFLYSRALGSKLRIYSNQEALTHEKYFDENLAPAAKTIFYNMVLSSNKLCEDIIFKSIHLSTWRTLYRLIWPIAKMNMKNIFGVRNKKIQEEAWDKVEETFKYADDLLSKSDGEYLLGKTLTAADITFAAHAIPILCPNAEEHIWFNDNGIGIRCPSIKDLPADLKSKVESYRLRPSGAFAMKLYKTKRGKSCGSKPSRYAKENTPLWAQEYTLRRLVYGLFILAVALGWFFVLSNPWYISLIAYFIISFLLIRFIIKPLKESQYGRRITRIMFYFFNNNGHENIKNHVHSENCQCHSHEEEKEKENATSRASTEDKKDQ</sequence>
<keyword evidence="5" id="KW-1185">Reference proteome</keyword>
<keyword evidence="2" id="KW-0472">Membrane</keyword>
<dbReference type="Gene3D" id="1.20.1050.10">
    <property type="match status" value="1"/>
</dbReference>
<proteinExistence type="predicted"/>
<evidence type="ECO:0000313" key="4">
    <source>
        <dbReference type="EMBL" id="ORY06053.1"/>
    </source>
</evidence>
<dbReference type="InterPro" id="IPR036249">
    <property type="entry name" value="Thioredoxin-like_sf"/>
</dbReference>
<feature type="transmembrane region" description="Helical" evidence="2">
    <location>
        <begin position="326"/>
        <end position="342"/>
    </location>
</feature>
<feature type="transmembrane region" description="Helical" evidence="2">
    <location>
        <begin position="348"/>
        <end position="366"/>
    </location>
</feature>
<dbReference type="Pfam" id="PF14497">
    <property type="entry name" value="GST_C_3"/>
    <property type="match status" value="1"/>
</dbReference>
<name>A0A1Y1Z729_9FUNG</name>
<dbReference type="Proteomes" id="UP000193920">
    <property type="component" value="Unassembled WGS sequence"/>
</dbReference>